<feature type="region of interest" description="Disordered" evidence="3">
    <location>
        <begin position="284"/>
        <end position="308"/>
    </location>
</feature>
<dbReference type="Proteomes" id="UP000054097">
    <property type="component" value="Unassembled WGS sequence"/>
</dbReference>
<evidence type="ECO:0000313" key="5">
    <source>
        <dbReference type="EMBL" id="KIM23082.1"/>
    </source>
</evidence>
<keyword evidence="1" id="KW-0547">Nucleotide-binding</keyword>
<feature type="coiled-coil region" evidence="2">
    <location>
        <begin position="221"/>
        <end position="274"/>
    </location>
</feature>
<dbReference type="EMBL" id="KN824343">
    <property type="protein sequence ID" value="KIM23082.1"/>
    <property type="molecule type" value="Genomic_DNA"/>
</dbReference>
<organism evidence="5 6">
    <name type="scientific">Serendipita vermifera MAFF 305830</name>
    <dbReference type="NCBI Taxonomy" id="933852"/>
    <lineage>
        <taxon>Eukaryota</taxon>
        <taxon>Fungi</taxon>
        <taxon>Dikarya</taxon>
        <taxon>Basidiomycota</taxon>
        <taxon>Agaricomycotina</taxon>
        <taxon>Agaricomycetes</taxon>
        <taxon>Sebacinales</taxon>
        <taxon>Serendipitaceae</taxon>
        <taxon>Serendipita</taxon>
    </lineage>
</organism>
<evidence type="ECO:0000256" key="3">
    <source>
        <dbReference type="SAM" id="MobiDB-lite"/>
    </source>
</evidence>
<dbReference type="SUPFAM" id="SSF52540">
    <property type="entry name" value="P-loop containing nucleoside triphosphate hydrolases"/>
    <property type="match status" value="1"/>
</dbReference>
<name>A0A0C2X0P9_SERVB</name>
<dbReference type="Gene3D" id="3.40.50.300">
    <property type="entry name" value="P-loop containing nucleotide triphosphate hydrolases"/>
    <property type="match status" value="1"/>
</dbReference>
<reference evidence="6" key="2">
    <citation type="submission" date="2015-01" db="EMBL/GenBank/DDBJ databases">
        <title>Evolutionary Origins and Diversification of the Mycorrhizal Mutualists.</title>
        <authorList>
            <consortium name="DOE Joint Genome Institute"/>
            <consortium name="Mycorrhizal Genomics Consortium"/>
            <person name="Kohler A."/>
            <person name="Kuo A."/>
            <person name="Nagy L.G."/>
            <person name="Floudas D."/>
            <person name="Copeland A."/>
            <person name="Barry K.W."/>
            <person name="Cichocki N."/>
            <person name="Veneault-Fourrey C."/>
            <person name="LaButti K."/>
            <person name="Lindquist E.A."/>
            <person name="Lipzen A."/>
            <person name="Lundell T."/>
            <person name="Morin E."/>
            <person name="Murat C."/>
            <person name="Riley R."/>
            <person name="Ohm R."/>
            <person name="Sun H."/>
            <person name="Tunlid A."/>
            <person name="Henrissat B."/>
            <person name="Grigoriev I.V."/>
            <person name="Hibbett D.S."/>
            <person name="Martin F."/>
        </authorList>
    </citation>
    <scope>NUCLEOTIDE SEQUENCE [LARGE SCALE GENOMIC DNA]</scope>
    <source>
        <strain evidence="6">MAFF 305830</strain>
    </source>
</reference>
<reference evidence="5 6" key="1">
    <citation type="submission" date="2014-04" db="EMBL/GenBank/DDBJ databases">
        <authorList>
            <consortium name="DOE Joint Genome Institute"/>
            <person name="Kuo A."/>
            <person name="Zuccaro A."/>
            <person name="Kohler A."/>
            <person name="Nagy L.G."/>
            <person name="Floudas D."/>
            <person name="Copeland A."/>
            <person name="Barry K.W."/>
            <person name="Cichocki N."/>
            <person name="Veneault-Fourrey C."/>
            <person name="LaButti K."/>
            <person name="Lindquist E.A."/>
            <person name="Lipzen A."/>
            <person name="Lundell T."/>
            <person name="Morin E."/>
            <person name="Murat C."/>
            <person name="Sun H."/>
            <person name="Tunlid A."/>
            <person name="Henrissat B."/>
            <person name="Grigoriev I.V."/>
            <person name="Hibbett D.S."/>
            <person name="Martin F."/>
            <person name="Nordberg H.P."/>
            <person name="Cantor M.N."/>
            <person name="Hua S.X."/>
        </authorList>
    </citation>
    <scope>NUCLEOTIDE SEQUENCE [LARGE SCALE GENOMIC DNA]</scope>
    <source>
        <strain evidence="5 6">MAFF 305830</strain>
    </source>
</reference>
<dbReference type="GO" id="GO:0005525">
    <property type="term" value="F:GTP binding"/>
    <property type="evidence" value="ECO:0007669"/>
    <property type="project" value="InterPro"/>
</dbReference>
<dbReference type="OrthoDB" id="8954335at2759"/>
<protein>
    <recommendedName>
        <fullName evidence="4">AIG1-type G domain-containing protein</fullName>
    </recommendedName>
</protein>
<accession>A0A0C2X0P9</accession>
<keyword evidence="6" id="KW-1185">Reference proteome</keyword>
<keyword evidence="2" id="KW-0175">Coiled coil</keyword>
<evidence type="ECO:0000313" key="6">
    <source>
        <dbReference type="Proteomes" id="UP000054097"/>
    </source>
</evidence>
<dbReference type="InterPro" id="IPR006703">
    <property type="entry name" value="G_AIG1"/>
</dbReference>
<feature type="domain" description="AIG1-type G" evidence="4">
    <location>
        <begin position="15"/>
        <end position="151"/>
    </location>
</feature>
<dbReference type="CDD" id="cd00882">
    <property type="entry name" value="Ras_like_GTPase"/>
    <property type="match status" value="1"/>
</dbReference>
<evidence type="ECO:0000256" key="1">
    <source>
        <dbReference type="ARBA" id="ARBA00022741"/>
    </source>
</evidence>
<dbReference type="InterPro" id="IPR027417">
    <property type="entry name" value="P-loop_NTPase"/>
</dbReference>
<evidence type="ECO:0000256" key="2">
    <source>
        <dbReference type="SAM" id="Coils"/>
    </source>
</evidence>
<dbReference type="Pfam" id="PF04548">
    <property type="entry name" value="AIG1"/>
    <property type="match status" value="1"/>
</dbReference>
<dbReference type="HOGENOM" id="CLU_018003_2_1_1"/>
<dbReference type="STRING" id="933852.A0A0C2X0P9"/>
<proteinExistence type="predicted"/>
<dbReference type="AlphaFoldDB" id="A0A0C2X0P9"/>
<evidence type="ECO:0000259" key="4">
    <source>
        <dbReference type="Pfam" id="PF04548"/>
    </source>
</evidence>
<gene>
    <name evidence="5" type="ORF">M408DRAFT_332554</name>
</gene>
<sequence>MDVNTQSADKQDPIRIVVMGATGSGKSTFINLVSDAGFKVGHTLQSCTASIQKTSTFPLDDRHMILIDTPGFDDDNKTELEILKSVADYLRDLHGEGKKVTGILYLYKISNNRMGGMAKKNFRLFRKLCGTDALKNVVIATTMWDKVTEEGADREEELGSTLFKPALDEDAKMVRHDGTLESAQVILRGFFGNKPVPLQIQEEMFDKNIPLADTEVGQFIRALFLEQEKKHKEEMDRLREDMKEESEKGRKEIQEELEQEREELRRVQAQLRRWWFLSMILPLAPSRSPSPPPEPVKKEEGGGGCIIM</sequence>